<name>A0AAV6V3M5_9ARAC</name>
<evidence type="ECO:0000313" key="3">
    <source>
        <dbReference type="Proteomes" id="UP000827092"/>
    </source>
</evidence>
<comment type="caution">
    <text evidence="2">The sequence shown here is derived from an EMBL/GenBank/DDBJ whole genome shotgun (WGS) entry which is preliminary data.</text>
</comment>
<dbReference type="Proteomes" id="UP000827092">
    <property type="component" value="Unassembled WGS sequence"/>
</dbReference>
<sequence length="66" mass="7293">MSELRMTVDVLRVDEKARTRRKEASSPSGWLLPNSGVADLPPEHDDFPLRQAGGTDLIGFAFIVLL</sequence>
<protein>
    <submittedName>
        <fullName evidence="2">Uncharacterized protein</fullName>
    </submittedName>
</protein>
<reference evidence="2 3" key="1">
    <citation type="journal article" date="2022" name="Nat. Ecol. Evol.">
        <title>A masculinizing supergene underlies an exaggerated male reproductive morph in a spider.</title>
        <authorList>
            <person name="Hendrickx F."/>
            <person name="De Corte Z."/>
            <person name="Sonet G."/>
            <person name="Van Belleghem S.M."/>
            <person name="Kostlbacher S."/>
            <person name="Vangestel C."/>
        </authorList>
    </citation>
    <scope>NUCLEOTIDE SEQUENCE [LARGE SCALE GENOMIC DNA]</scope>
    <source>
        <strain evidence="2">W744_W776</strain>
    </source>
</reference>
<feature type="region of interest" description="Disordered" evidence="1">
    <location>
        <begin position="17"/>
        <end position="37"/>
    </location>
</feature>
<evidence type="ECO:0000256" key="1">
    <source>
        <dbReference type="SAM" id="MobiDB-lite"/>
    </source>
</evidence>
<accession>A0AAV6V3M5</accession>
<proteinExistence type="predicted"/>
<gene>
    <name evidence="2" type="ORF">JTE90_014045</name>
</gene>
<dbReference type="AlphaFoldDB" id="A0AAV6V3M5"/>
<evidence type="ECO:0000313" key="2">
    <source>
        <dbReference type="EMBL" id="KAG8190568.1"/>
    </source>
</evidence>
<keyword evidence="3" id="KW-1185">Reference proteome</keyword>
<organism evidence="2 3">
    <name type="scientific">Oedothorax gibbosus</name>
    <dbReference type="NCBI Taxonomy" id="931172"/>
    <lineage>
        <taxon>Eukaryota</taxon>
        <taxon>Metazoa</taxon>
        <taxon>Ecdysozoa</taxon>
        <taxon>Arthropoda</taxon>
        <taxon>Chelicerata</taxon>
        <taxon>Arachnida</taxon>
        <taxon>Araneae</taxon>
        <taxon>Araneomorphae</taxon>
        <taxon>Entelegynae</taxon>
        <taxon>Araneoidea</taxon>
        <taxon>Linyphiidae</taxon>
        <taxon>Erigoninae</taxon>
        <taxon>Oedothorax</taxon>
    </lineage>
</organism>
<dbReference type="EMBL" id="JAFNEN010000180">
    <property type="protein sequence ID" value="KAG8190568.1"/>
    <property type="molecule type" value="Genomic_DNA"/>
</dbReference>